<accession>A0A1S8NCT1</accession>
<organism evidence="4 5">
    <name type="scientific">Clostridium saccharobutylicum</name>
    <dbReference type="NCBI Taxonomy" id="169679"/>
    <lineage>
        <taxon>Bacteria</taxon>
        <taxon>Bacillati</taxon>
        <taxon>Bacillota</taxon>
        <taxon>Clostridia</taxon>
        <taxon>Eubacteriales</taxon>
        <taxon>Clostridiaceae</taxon>
        <taxon>Clostridium</taxon>
    </lineage>
</organism>
<dbReference type="SUPFAM" id="SSF51735">
    <property type="entry name" value="NAD(P)-binding Rossmann-fold domains"/>
    <property type="match status" value="1"/>
</dbReference>
<dbReference type="EC" id="1.1.1.69" evidence="4"/>
<dbReference type="InterPro" id="IPR036291">
    <property type="entry name" value="NAD(P)-bd_dom_sf"/>
</dbReference>
<sequence>MDKLKKILITGCGSGLGYRAAIALARRGHYVYATTHTEEQAIKLNLLNKKYNLPLESFKLDVLSRNDRVKVLDKKIDVLINNAAIGDSGSVAEIDVNKFRDTFETNVFCPIELTQLVLKQMIPRKEGRIIFLSSLAGRSSIPFLSPYCATKFALESIGPSLNEELKELKDVNIPVVLIEPGSYATGFNQKNVSKQFNWMCINSYFKKQIKFLEKKQYDYFKLTECTYIDTIINRYIQAVEDKSPKLRYIAPNSQDIFIKIKNLLLKKK</sequence>
<dbReference type="PANTHER" id="PTHR42901">
    <property type="entry name" value="ALCOHOL DEHYDROGENASE"/>
    <property type="match status" value="1"/>
</dbReference>
<dbReference type="PRINTS" id="PR00081">
    <property type="entry name" value="GDHRDH"/>
</dbReference>
<dbReference type="EMBL" id="LZYZ01000002">
    <property type="protein sequence ID" value="OOM14240.1"/>
    <property type="molecule type" value="Genomic_DNA"/>
</dbReference>
<comment type="caution">
    <text evidence="4">The sequence shown here is derived from an EMBL/GenBank/DDBJ whole genome shotgun (WGS) entry which is preliminary data.</text>
</comment>
<dbReference type="Pfam" id="PF00106">
    <property type="entry name" value="adh_short"/>
    <property type="match status" value="1"/>
</dbReference>
<comment type="similarity">
    <text evidence="1 3">Belongs to the short-chain dehydrogenases/reductases (SDR) family.</text>
</comment>
<dbReference type="Proteomes" id="UP000191154">
    <property type="component" value="Unassembled WGS sequence"/>
</dbReference>
<evidence type="ECO:0000313" key="4">
    <source>
        <dbReference type="EMBL" id="OOM14240.1"/>
    </source>
</evidence>
<gene>
    <name evidence="4" type="primary">gno</name>
    <name evidence="4" type="ORF">CLOSAC_11130</name>
</gene>
<evidence type="ECO:0000256" key="3">
    <source>
        <dbReference type="RuleBase" id="RU000363"/>
    </source>
</evidence>
<reference evidence="4 5" key="1">
    <citation type="submission" date="2016-05" db="EMBL/GenBank/DDBJ databases">
        <title>Microbial solvent formation.</title>
        <authorList>
            <person name="Poehlein A."/>
            <person name="Montoya Solano J.D."/>
            <person name="Flitsch S."/>
            <person name="Krabben P."/>
            <person name="Duerre P."/>
            <person name="Daniel R."/>
        </authorList>
    </citation>
    <scope>NUCLEOTIDE SEQUENCE [LARGE SCALE GENOMIC DNA]</scope>
    <source>
        <strain evidence="4 5">L1-8</strain>
    </source>
</reference>
<dbReference type="PANTHER" id="PTHR42901:SF1">
    <property type="entry name" value="ALCOHOL DEHYDROGENASE"/>
    <property type="match status" value="1"/>
</dbReference>
<name>A0A1S8NCT1_CLOSA</name>
<dbReference type="PRINTS" id="PR00080">
    <property type="entry name" value="SDRFAMILY"/>
</dbReference>
<dbReference type="InterPro" id="IPR002347">
    <property type="entry name" value="SDR_fam"/>
</dbReference>
<dbReference type="GO" id="GO:0008874">
    <property type="term" value="F:gluconate 5-dehydrogenase activity"/>
    <property type="evidence" value="ECO:0007669"/>
    <property type="project" value="UniProtKB-EC"/>
</dbReference>
<keyword evidence="2 4" id="KW-0560">Oxidoreductase</keyword>
<protein>
    <submittedName>
        <fullName evidence="4">Gluconate 5-dehydrogenase</fullName>
        <ecNumber evidence="4">1.1.1.69</ecNumber>
    </submittedName>
</protein>
<proteinExistence type="inferred from homology"/>
<evidence type="ECO:0000256" key="2">
    <source>
        <dbReference type="ARBA" id="ARBA00023002"/>
    </source>
</evidence>
<evidence type="ECO:0000256" key="1">
    <source>
        <dbReference type="ARBA" id="ARBA00006484"/>
    </source>
</evidence>
<dbReference type="AlphaFoldDB" id="A0A1S8NCT1"/>
<evidence type="ECO:0000313" key="5">
    <source>
        <dbReference type="Proteomes" id="UP000191154"/>
    </source>
</evidence>
<dbReference type="Gene3D" id="3.40.50.720">
    <property type="entry name" value="NAD(P)-binding Rossmann-like Domain"/>
    <property type="match status" value="1"/>
</dbReference>